<evidence type="ECO:0000256" key="4">
    <source>
        <dbReference type="ARBA" id="ARBA00022989"/>
    </source>
</evidence>
<dbReference type="PANTHER" id="PTHR31272">
    <property type="entry name" value="CYTOCHROME C-TYPE BIOGENESIS PROTEIN HI_1454-RELATED"/>
    <property type="match status" value="1"/>
</dbReference>
<sequence length="230" mass="24862">MINDWLESLSALITQRIWLAPFLALFAGILTSFTPCSLSSVPLVISCVGGTRSDDTRRAFKLSVVFAIGTALTFTTLGVAASLMGKLMQGVGSWWYLILGALMALMALQTWEIFNFIPSSYAMNKNKKKGYIGAFIAGILGGFFSSPCSTPALIVILAFVAKEGNILFGTLLLLLYSVGHSVLVIIAGTSIGFVRKITSSNKYGNLSLILKIGMGFIMLLLSFYMFYLGF</sequence>
<keyword evidence="8" id="KW-0560">Oxidoreductase</keyword>
<name>A0A2T0B5S9_9CLOT</name>
<dbReference type="Proteomes" id="UP000239471">
    <property type="component" value="Unassembled WGS sequence"/>
</dbReference>
<dbReference type="GO" id="GO:0047134">
    <property type="term" value="F:protein-disulfide reductase [NAD(P)H] activity"/>
    <property type="evidence" value="ECO:0007669"/>
    <property type="project" value="UniProtKB-EC"/>
</dbReference>
<keyword evidence="3 6" id="KW-0812">Transmembrane</keyword>
<dbReference type="Pfam" id="PF02683">
    <property type="entry name" value="DsbD_TM"/>
    <property type="match status" value="1"/>
</dbReference>
<organism evidence="8 9">
    <name type="scientific">Clostridium vincentii</name>
    <dbReference type="NCBI Taxonomy" id="52704"/>
    <lineage>
        <taxon>Bacteria</taxon>
        <taxon>Bacillati</taxon>
        <taxon>Bacillota</taxon>
        <taxon>Clostridia</taxon>
        <taxon>Eubacteriales</taxon>
        <taxon>Clostridiaceae</taxon>
        <taxon>Clostridium</taxon>
    </lineage>
</organism>
<keyword evidence="9" id="KW-1185">Reference proteome</keyword>
<dbReference type="InterPro" id="IPR003834">
    <property type="entry name" value="Cyt_c_assmbl_TM_dom"/>
</dbReference>
<dbReference type="InterPro" id="IPR051790">
    <property type="entry name" value="Cytochrome_c-biogenesis_DsbD"/>
</dbReference>
<dbReference type="GO" id="GO:0017004">
    <property type="term" value="P:cytochrome complex assembly"/>
    <property type="evidence" value="ECO:0007669"/>
    <property type="project" value="InterPro"/>
</dbReference>
<evidence type="ECO:0000313" key="9">
    <source>
        <dbReference type="Proteomes" id="UP000239471"/>
    </source>
</evidence>
<proteinExistence type="inferred from homology"/>
<dbReference type="GO" id="GO:0016020">
    <property type="term" value="C:membrane"/>
    <property type="evidence" value="ECO:0007669"/>
    <property type="project" value="UniProtKB-SubCell"/>
</dbReference>
<evidence type="ECO:0000256" key="6">
    <source>
        <dbReference type="SAM" id="Phobius"/>
    </source>
</evidence>
<feature type="transmembrane region" description="Helical" evidence="6">
    <location>
        <begin position="60"/>
        <end position="81"/>
    </location>
</feature>
<accession>A0A2T0B5S9</accession>
<feature type="transmembrane region" description="Helical" evidence="6">
    <location>
        <begin position="132"/>
        <end position="160"/>
    </location>
</feature>
<feature type="transmembrane region" description="Helical" evidence="6">
    <location>
        <begin position="93"/>
        <end position="111"/>
    </location>
</feature>
<evidence type="ECO:0000256" key="3">
    <source>
        <dbReference type="ARBA" id="ARBA00022692"/>
    </source>
</evidence>
<evidence type="ECO:0000256" key="1">
    <source>
        <dbReference type="ARBA" id="ARBA00004141"/>
    </source>
</evidence>
<dbReference type="EC" id="1.8.1.8" evidence="8"/>
<feature type="transmembrane region" description="Helical" evidence="6">
    <location>
        <begin position="166"/>
        <end position="194"/>
    </location>
</feature>
<feature type="transmembrane region" description="Helical" evidence="6">
    <location>
        <begin position="20"/>
        <end position="48"/>
    </location>
</feature>
<comment type="caution">
    <text evidence="8">The sequence shown here is derived from an EMBL/GenBank/DDBJ whole genome shotgun (WGS) entry which is preliminary data.</text>
</comment>
<reference evidence="8 9" key="1">
    <citation type="submission" date="2018-03" db="EMBL/GenBank/DDBJ databases">
        <title>Genome sequence of Clostridium vincentii DSM 10228.</title>
        <authorList>
            <person name="Poehlein A."/>
            <person name="Daniel R."/>
        </authorList>
    </citation>
    <scope>NUCLEOTIDE SEQUENCE [LARGE SCALE GENOMIC DNA]</scope>
    <source>
        <strain evidence="8 9">DSM 10228</strain>
    </source>
</reference>
<protein>
    <submittedName>
        <fullName evidence="8">Thiol:disulfide interchange protein DsbD</fullName>
        <ecNumber evidence="8">1.8.1.8</ecNumber>
    </submittedName>
</protein>
<feature type="domain" description="Cytochrome C biogenesis protein transmembrane" evidence="7">
    <location>
        <begin position="20"/>
        <end position="225"/>
    </location>
</feature>
<evidence type="ECO:0000313" key="8">
    <source>
        <dbReference type="EMBL" id="PRR79235.1"/>
    </source>
</evidence>
<dbReference type="PANTHER" id="PTHR31272:SF6">
    <property type="entry name" value="CYTOCHROME C-TYPE BIOGENESIS CCDA-LIKE CHLOROPLASTIC PROTEIN"/>
    <property type="match status" value="1"/>
</dbReference>
<keyword evidence="5 6" id="KW-0472">Membrane</keyword>
<dbReference type="EMBL" id="PVXQ01000068">
    <property type="protein sequence ID" value="PRR79235.1"/>
    <property type="molecule type" value="Genomic_DNA"/>
</dbReference>
<dbReference type="RefSeq" id="WP_106061350.1">
    <property type="nucleotide sequence ID" value="NZ_PVXQ01000068.1"/>
</dbReference>
<evidence type="ECO:0000256" key="2">
    <source>
        <dbReference type="ARBA" id="ARBA00006143"/>
    </source>
</evidence>
<dbReference type="AlphaFoldDB" id="A0A2T0B5S9"/>
<evidence type="ECO:0000259" key="7">
    <source>
        <dbReference type="Pfam" id="PF02683"/>
    </source>
</evidence>
<comment type="subcellular location">
    <subcellularLocation>
        <location evidence="1">Membrane</location>
        <topology evidence="1">Multi-pass membrane protein</topology>
    </subcellularLocation>
</comment>
<feature type="transmembrane region" description="Helical" evidence="6">
    <location>
        <begin position="206"/>
        <end position="227"/>
    </location>
</feature>
<keyword evidence="4 6" id="KW-1133">Transmembrane helix</keyword>
<comment type="similarity">
    <text evidence="2">Belongs to the DsbD family.</text>
</comment>
<gene>
    <name evidence="8" type="primary">dsbD_2</name>
    <name evidence="8" type="ORF">CLVI_33870</name>
</gene>
<evidence type="ECO:0000256" key="5">
    <source>
        <dbReference type="ARBA" id="ARBA00023136"/>
    </source>
</evidence>
<dbReference type="OrthoDB" id="9809733at2"/>